<reference evidence="1" key="1">
    <citation type="submission" date="2018-01" db="EMBL/GenBank/DDBJ databases">
        <title>Complete Genome Sequence of three strains from Ralstonia solanacearum ecotype Moko sequevar IIA-53 from Brazil.</title>
        <authorList>
            <person name="Silva J.R."/>
            <person name="Albuquerque G.M.R."/>
            <person name="Pais A.K.L."/>
            <person name="Silva A.M.F."/>
            <person name="Boiteux M.E.N.F."/>
            <person name="Souza E.B."/>
            <person name="Mariano R.L.R."/>
        </authorList>
    </citation>
    <scope>NUCLEOTIDE SEQUENCE [LARGE SCALE GENOMIC DNA]</scope>
    <source>
        <strain evidence="1">SFC</strain>
        <plasmid evidence="1">unnamed</plasmid>
    </source>
</reference>
<organism evidence="1">
    <name type="scientific">Ralstonia solanacearum</name>
    <name type="common">Pseudomonas solanacearum</name>
    <dbReference type="NCBI Taxonomy" id="305"/>
    <lineage>
        <taxon>Bacteria</taxon>
        <taxon>Pseudomonadati</taxon>
        <taxon>Pseudomonadota</taxon>
        <taxon>Betaproteobacteria</taxon>
        <taxon>Burkholderiales</taxon>
        <taxon>Burkholderiaceae</taxon>
        <taxon>Ralstonia</taxon>
        <taxon>Ralstonia solanacearum species complex</taxon>
    </lineage>
</organism>
<accession>A0A5H2Q7C3</accession>
<dbReference type="EMBL" id="CP026093">
    <property type="protein sequence ID" value="AYB58836.1"/>
    <property type="molecule type" value="Genomic_DNA"/>
</dbReference>
<dbReference type="RefSeq" id="WP_039553472.1">
    <property type="nucleotide sequence ID" value="NZ_CDLY01000001.1"/>
</dbReference>
<geneLocation type="plasmid" evidence="1">
    <name>unnamed</name>
</geneLocation>
<keyword evidence="1" id="KW-0614">Plasmid</keyword>
<evidence type="ECO:0008006" key="2">
    <source>
        <dbReference type="Google" id="ProtNLM"/>
    </source>
</evidence>
<dbReference type="GeneID" id="61365201"/>
<proteinExistence type="predicted"/>
<gene>
    <name evidence="1" type="ORF">C2L97_23330</name>
</gene>
<protein>
    <recommendedName>
        <fullName evidence="2">HipA-like C-terminal domain-containing protein</fullName>
    </recommendedName>
</protein>
<evidence type="ECO:0000313" key="1">
    <source>
        <dbReference type="EMBL" id="AYB58836.1"/>
    </source>
</evidence>
<sequence>MLLRHGRGPARTHARSLNIAQLQQGILLQQLAHHLLVLARIAIFDEWVGNEDRHEGNILLSPTGVPLVIDHKRTLGTGGGAELFSGSILRAPSNLLSLIERLPAKQRFEMRAPLLAFIAACREQVYQIPFEQLVPEDEALRRGMAQYLEHRVERLADVVSSVLGMSDLPGINDGPAIRPDL</sequence>
<name>A0A5H2Q7C3_RALSL</name>
<dbReference type="AlphaFoldDB" id="A0A5H2Q7C3"/>